<dbReference type="SUPFAM" id="SSF48452">
    <property type="entry name" value="TPR-like"/>
    <property type="match status" value="1"/>
</dbReference>
<dbReference type="RefSeq" id="WP_204709408.1">
    <property type="nucleotide sequence ID" value="NZ_JBHSZV010000027.1"/>
</dbReference>
<dbReference type="EMBL" id="JBHSZV010000027">
    <property type="protein sequence ID" value="MFC7062445.1"/>
    <property type="molecule type" value="Genomic_DNA"/>
</dbReference>
<keyword evidence="2" id="KW-1185">Reference proteome</keyword>
<comment type="caution">
    <text evidence="1">The sequence shown here is derived from an EMBL/GenBank/DDBJ whole genome shotgun (WGS) entry which is preliminary data.</text>
</comment>
<gene>
    <name evidence="1" type="ORF">ACFQIC_11310</name>
</gene>
<sequence length="296" mass="34313">MVDEVSENSEMLDHSFSVNSSSQIITERLMFESTKKAGEIDFESFEQLNEYMNAMKDEPFTPETDEEKAQILAYDAYETDDLEKRASLAEEALALDPNSIDARLVKSTFVSSPLKKENLLLKAINIGLRSLDLKSDELWMNINARPFLRAQEALAEHFVEIGEKEKAITLYEELLQYNVNDNQGVRFVLFRLYIEENKLNEADELLAEFPGKTADWKFSEVLLLLKRNVSEEFFSDKLFDAHLTNSYFISVLVGEIELPDRLPERYTPGSLEEAIIYGYRNKHLWQDYLEILNIFM</sequence>
<accession>A0ABW2EJE8</accession>
<dbReference type="Gene3D" id="1.25.40.10">
    <property type="entry name" value="Tetratricopeptide repeat domain"/>
    <property type="match status" value="1"/>
</dbReference>
<dbReference type="Proteomes" id="UP001596410">
    <property type="component" value="Unassembled WGS sequence"/>
</dbReference>
<organism evidence="1 2">
    <name type="scientific">Halobacillus seohaensis</name>
    <dbReference type="NCBI Taxonomy" id="447421"/>
    <lineage>
        <taxon>Bacteria</taxon>
        <taxon>Bacillati</taxon>
        <taxon>Bacillota</taxon>
        <taxon>Bacilli</taxon>
        <taxon>Bacillales</taxon>
        <taxon>Bacillaceae</taxon>
        <taxon>Halobacillus</taxon>
    </lineage>
</organism>
<evidence type="ECO:0000313" key="1">
    <source>
        <dbReference type="EMBL" id="MFC7062445.1"/>
    </source>
</evidence>
<name>A0ABW2EJE8_9BACI</name>
<proteinExistence type="predicted"/>
<reference evidence="2" key="1">
    <citation type="journal article" date="2019" name="Int. J. Syst. Evol. Microbiol.">
        <title>The Global Catalogue of Microorganisms (GCM) 10K type strain sequencing project: providing services to taxonomists for standard genome sequencing and annotation.</title>
        <authorList>
            <consortium name="The Broad Institute Genomics Platform"/>
            <consortium name="The Broad Institute Genome Sequencing Center for Infectious Disease"/>
            <person name="Wu L."/>
            <person name="Ma J."/>
        </authorList>
    </citation>
    <scope>NUCLEOTIDE SEQUENCE [LARGE SCALE GENOMIC DNA]</scope>
    <source>
        <strain evidence="2">CGMCC 4.1621</strain>
    </source>
</reference>
<evidence type="ECO:0000313" key="2">
    <source>
        <dbReference type="Proteomes" id="UP001596410"/>
    </source>
</evidence>
<dbReference type="InterPro" id="IPR011990">
    <property type="entry name" value="TPR-like_helical_dom_sf"/>
</dbReference>
<protein>
    <submittedName>
        <fullName evidence="1">Tetratricopeptide repeat protein</fullName>
    </submittedName>
</protein>